<reference evidence="3 4" key="1">
    <citation type="submission" date="2017-12" db="EMBL/GenBank/DDBJ databases">
        <title>Streptomyces populusis sp. nov., a novel endophytic actinobacterium isolated from stems of Populus adenopoda Maxim.</title>
        <authorList>
            <person name="Wang Z."/>
        </authorList>
    </citation>
    <scope>NUCLEOTIDE SEQUENCE [LARGE SCALE GENOMIC DNA]</scope>
    <source>
        <strain evidence="3 4">A249</strain>
    </source>
</reference>
<dbReference type="PROSITE" id="PS50921">
    <property type="entry name" value="ANTAR"/>
    <property type="match status" value="1"/>
</dbReference>
<feature type="region of interest" description="Disordered" evidence="1">
    <location>
        <begin position="95"/>
        <end position="120"/>
    </location>
</feature>
<name>A0A2I0SU18_9ACTN</name>
<evidence type="ECO:0000313" key="3">
    <source>
        <dbReference type="EMBL" id="PKT73383.1"/>
    </source>
</evidence>
<gene>
    <name evidence="3" type="ORF">CW362_08500</name>
</gene>
<dbReference type="Gene3D" id="1.10.10.10">
    <property type="entry name" value="Winged helix-like DNA-binding domain superfamily/Winged helix DNA-binding domain"/>
    <property type="match status" value="1"/>
</dbReference>
<dbReference type="SUPFAM" id="SSF52172">
    <property type="entry name" value="CheY-like"/>
    <property type="match status" value="1"/>
</dbReference>
<dbReference type="EMBL" id="PJOS01000011">
    <property type="protein sequence ID" value="PKT73383.1"/>
    <property type="molecule type" value="Genomic_DNA"/>
</dbReference>
<accession>A0A2I0SU18</accession>
<dbReference type="InterPro" id="IPR011006">
    <property type="entry name" value="CheY-like_superfamily"/>
</dbReference>
<dbReference type="Pfam" id="PF03861">
    <property type="entry name" value="ANTAR"/>
    <property type="match status" value="1"/>
</dbReference>
<feature type="domain" description="ANTAR" evidence="2">
    <location>
        <begin position="11"/>
        <end position="72"/>
    </location>
</feature>
<organism evidence="3 4">
    <name type="scientific">Streptomyces populi</name>
    <dbReference type="NCBI Taxonomy" id="2058924"/>
    <lineage>
        <taxon>Bacteria</taxon>
        <taxon>Bacillati</taxon>
        <taxon>Actinomycetota</taxon>
        <taxon>Actinomycetes</taxon>
        <taxon>Kitasatosporales</taxon>
        <taxon>Streptomycetaceae</taxon>
        <taxon>Streptomyces</taxon>
    </lineage>
</organism>
<dbReference type="AlphaFoldDB" id="A0A2I0SU18"/>
<dbReference type="SMART" id="SM01012">
    <property type="entry name" value="ANTAR"/>
    <property type="match status" value="1"/>
</dbReference>
<comment type="caution">
    <text evidence="3">The sequence shown here is derived from an EMBL/GenBank/DDBJ whole genome shotgun (WGS) entry which is preliminary data.</text>
</comment>
<dbReference type="OrthoDB" id="4258820at2"/>
<evidence type="ECO:0000313" key="4">
    <source>
        <dbReference type="Proteomes" id="UP000236178"/>
    </source>
</evidence>
<dbReference type="GO" id="GO:0003723">
    <property type="term" value="F:RNA binding"/>
    <property type="evidence" value="ECO:0007669"/>
    <property type="project" value="InterPro"/>
</dbReference>
<protein>
    <submittedName>
        <fullName evidence="3">ANTAR domain-containing protein</fullName>
    </submittedName>
</protein>
<dbReference type="Proteomes" id="UP000236178">
    <property type="component" value="Unassembled WGS sequence"/>
</dbReference>
<dbReference type="InterPro" id="IPR036388">
    <property type="entry name" value="WH-like_DNA-bd_sf"/>
</dbReference>
<dbReference type="InterPro" id="IPR005561">
    <property type="entry name" value="ANTAR"/>
</dbReference>
<evidence type="ECO:0000259" key="2">
    <source>
        <dbReference type="PROSITE" id="PS50921"/>
    </source>
</evidence>
<keyword evidence="4" id="KW-1185">Reference proteome</keyword>
<dbReference type="RefSeq" id="WP_103548753.1">
    <property type="nucleotide sequence ID" value="NZ_JBHJSK010000008.1"/>
</dbReference>
<proteinExistence type="predicted"/>
<evidence type="ECO:0000256" key="1">
    <source>
        <dbReference type="SAM" id="MobiDB-lite"/>
    </source>
</evidence>
<sequence>MPEQQDRTGRVDALEEEIAHLRRAVVSHAVVDQAIGVVLAYGGVRPEAAWEVLREISQHTNTKLRTVAEQIVRWPSSLWLPAEIHRCLDTALESRRPAPQRSVLHTSAVRLSRPAPSRSE</sequence>